<dbReference type="AlphaFoldDB" id="A0AAJ5SAM4"/>
<evidence type="ECO:0008006" key="3">
    <source>
        <dbReference type="Google" id="ProtNLM"/>
    </source>
</evidence>
<keyword evidence="1" id="KW-0614">Plasmid</keyword>
<name>A0AAJ5SAM4_9PSED</name>
<reference evidence="1" key="1">
    <citation type="submission" date="2023-02" db="EMBL/GenBank/DDBJ databases">
        <title>tmexCD-toprJ-like cluster.</title>
        <authorList>
            <person name="Gao X."/>
            <person name="Wang C."/>
            <person name="Liu J."/>
        </authorList>
    </citation>
    <scope>NUCLEOTIDE SEQUENCE</scope>
    <source>
        <strain evidence="1">GDW21C697WI</strain>
        <plasmid evidence="1">pHNGDW697-1</plasmid>
    </source>
</reference>
<evidence type="ECO:0000313" key="2">
    <source>
        <dbReference type="Proteomes" id="UP001217631"/>
    </source>
</evidence>
<geneLocation type="plasmid" evidence="1 2">
    <name>pHNGDW697-1</name>
</geneLocation>
<protein>
    <recommendedName>
        <fullName evidence="3">HNH endonuclease</fullName>
    </recommendedName>
</protein>
<proteinExistence type="predicted"/>
<organism evidence="1 2">
    <name type="scientific">Pseudomonas juntendi</name>
    <dbReference type="NCBI Taxonomy" id="2666183"/>
    <lineage>
        <taxon>Bacteria</taxon>
        <taxon>Pseudomonadati</taxon>
        <taxon>Pseudomonadota</taxon>
        <taxon>Gammaproteobacteria</taxon>
        <taxon>Pseudomonadales</taxon>
        <taxon>Pseudomonadaceae</taxon>
        <taxon>Pseudomonas</taxon>
    </lineage>
</organism>
<dbReference type="Proteomes" id="UP001217631">
    <property type="component" value="Plasmid pHNGDW697-1"/>
</dbReference>
<sequence length="284" mass="32604">MSNVGEEGFHPRVKEDLRRDVGGYCSAPFCGVQTAVFDRSRRKDRLTGDAAHICGAKPGAARYRDLPEGMDRHGYDNGIWLCAVCHRMVDNSAELFPAQMLDEWKYLAIEAHQEGGRTRRFALNVGSDLSRDHHNAVQFLNETWPIFEGYRKALFYVRADSRYGARVCLDNEVTFKIRSRAGLYAARRWNAHHPHWVFTPDLHQWQDEIVRLAAVLSDLPGIRLRDDNVVDLYHTRDDGGELVFPDPTAAALHVFTQMIERFDAYLRDYKGPQQSIGFTSRFPY</sequence>
<evidence type="ECO:0000313" key="1">
    <source>
        <dbReference type="EMBL" id="WEA23367.1"/>
    </source>
</evidence>
<dbReference type="EMBL" id="CP118678">
    <property type="protein sequence ID" value="WEA23367.1"/>
    <property type="molecule type" value="Genomic_DNA"/>
</dbReference>
<dbReference type="RefSeq" id="WP_172402843.1">
    <property type="nucleotide sequence ID" value="NZ_CP118678.1"/>
</dbReference>
<gene>
    <name evidence="1" type="ORF">PWA60_28245</name>
</gene>
<accession>A0AAJ5SAM4</accession>